<dbReference type="FunFam" id="3.40.50.2300:FF:000240">
    <property type="entry name" value="Ethylene receptor"/>
    <property type="match status" value="1"/>
</dbReference>
<feature type="domain" description="Histidine kinase" evidence="30">
    <location>
        <begin position="368"/>
        <end position="600"/>
    </location>
</feature>
<comment type="function">
    <text evidence="22">May act early in the ethylene signal transduction pathway, possibly as an ethylene receptor, or as a regulator of the pathway.</text>
</comment>
<dbReference type="SUPFAM" id="SSF47384">
    <property type="entry name" value="Homodimeric domain of signal transducing histidine kinase"/>
    <property type="match status" value="1"/>
</dbReference>
<evidence type="ECO:0000256" key="7">
    <source>
        <dbReference type="ARBA" id="ARBA00022723"/>
    </source>
</evidence>
<keyword evidence="13" id="KW-0832">Ubl conjugation</keyword>
<dbReference type="InterPro" id="IPR001789">
    <property type="entry name" value="Sig_transdc_resp-reg_receiver"/>
</dbReference>
<evidence type="ECO:0000256" key="17">
    <source>
        <dbReference type="ARBA" id="ARBA00023136"/>
    </source>
</evidence>
<dbReference type="SUPFAM" id="SSF55874">
    <property type="entry name" value="ATPase domain of HSP90 chaperone/DNA topoisomerase II/histidine kinase"/>
    <property type="match status" value="1"/>
</dbReference>
<feature type="cross-link" description="Glycyl lysine isopeptide (Lys-Gly) (interchain with G-Cter in ubiquitin)" evidence="25">
    <location>
        <position position="733"/>
    </location>
</feature>
<keyword evidence="12 22" id="KW-0067">ATP-binding</keyword>
<evidence type="ECO:0000256" key="6">
    <source>
        <dbReference type="ARBA" id="ARBA00022692"/>
    </source>
</evidence>
<comment type="caution">
    <text evidence="32">The sequence shown here is derived from an EMBL/GenBank/DDBJ whole genome shotgun (WGS) entry which is preliminary data.</text>
</comment>
<dbReference type="Pfam" id="PF00512">
    <property type="entry name" value="HisKA"/>
    <property type="match status" value="1"/>
</dbReference>
<dbReference type="CDD" id="cd00082">
    <property type="entry name" value="HisKA"/>
    <property type="match status" value="1"/>
</dbReference>
<keyword evidence="5 22" id="KW-0808">Transferase</keyword>
<keyword evidence="19 22" id="KW-0675">Receptor</keyword>
<dbReference type="AlphaFoldDB" id="A0AAV5HIR3"/>
<feature type="transmembrane region" description="Helical" evidence="28">
    <location>
        <begin position="45"/>
        <end position="63"/>
    </location>
</feature>
<evidence type="ECO:0000256" key="14">
    <source>
        <dbReference type="ARBA" id="ARBA00022989"/>
    </source>
</evidence>
<dbReference type="PANTHER" id="PTHR24423">
    <property type="entry name" value="TWO-COMPONENT SENSOR HISTIDINE KINASE"/>
    <property type="match status" value="1"/>
</dbReference>
<dbReference type="GO" id="GO:0046872">
    <property type="term" value="F:metal ion binding"/>
    <property type="evidence" value="ECO:0007669"/>
    <property type="project" value="UniProtKB-UniRule"/>
</dbReference>
<feature type="domain" description="Response regulatory" evidence="31">
    <location>
        <begin position="630"/>
        <end position="748"/>
    </location>
</feature>
<evidence type="ECO:0000256" key="16">
    <source>
        <dbReference type="ARBA" id="ARBA00023012"/>
    </source>
</evidence>
<gene>
    <name evidence="32" type="ORF">SLEP1_g426</name>
</gene>
<dbReference type="GO" id="GO:0010105">
    <property type="term" value="P:negative regulation of ethylene-activated signaling pathway"/>
    <property type="evidence" value="ECO:0007669"/>
    <property type="project" value="UniProtKB-ARBA"/>
</dbReference>
<evidence type="ECO:0000256" key="19">
    <source>
        <dbReference type="ARBA" id="ARBA00023170"/>
    </source>
</evidence>
<evidence type="ECO:0000256" key="15">
    <source>
        <dbReference type="ARBA" id="ARBA00023008"/>
    </source>
</evidence>
<comment type="similarity">
    <text evidence="2 22">Belongs to the ethylene receptor family.</text>
</comment>
<keyword evidence="4 26" id="KW-0597">Phosphoprotein</keyword>
<evidence type="ECO:0000256" key="24">
    <source>
        <dbReference type="PIRSR" id="PIRSR026389-3"/>
    </source>
</evidence>
<evidence type="ECO:0000256" key="1">
    <source>
        <dbReference type="ARBA" id="ARBA00004477"/>
    </source>
</evidence>
<dbReference type="InterPro" id="IPR005467">
    <property type="entry name" value="His_kinase_dom"/>
</dbReference>
<organism evidence="32 33">
    <name type="scientific">Rubroshorea leprosula</name>
    <dbReference type="NCBI Taxonomy" id="152421"/>
    <lineage>
        <taxon>Eukaryota</taxon>
        <taxon>Viridiplantae</taxon>
        <taxon>Streptophyta</taxon>
        <taxon>Embryophyta</taxon>
        <taxon>Tracheophyta</taxon>
        <taxon>Spermatophyta</taxon>
        <taxon>Magnoliopsida</taxon>
        <taxon>eudicotyledons</taxon>
        <taxon>Gunneridae</taxon>
        <taxon>Pentapetalae</taxon>
        <taxon>rosids</taxon>
        <taxon>malvids</taxon>
        <taxon>Malvales</taxon>
        <taxon>Dipterocarpaceae</taxon>
        <taxon>Rubroshorea</taxon>
    </lineage>
</organism>
<feature type="modified residue" description="4-aspartylphosphate" evidence="26">
    <location>
        <position position="681"/>
    </location>
</feature>
<proteinExistence type="inferred from homology"/>
<keyword evidence="9 22" id="KW-0936">Ethylene signaling pathway</keyword>
<dbReference type="InterPro" id="IPR036890">
    <property type="entry name" value="HATPase_C_sf"/>
</dbReference>
<dbReference type="PANTHER" id="PTHR24423:SF633">
    <property type="entry name" value="ETHYLENE RECEPTOR 2"/>
    <property type="match status" value="1"/>
</dbReference>
<dbReference type="PROSITE" id="PS50110">
    <property type="entry name" value="RESPONSE_REGULATORY"/>
    <property type="match status" value="1"/>
</dbReference>
<keyword evidence="10 22" id="KW-0418">Kinase</keyword>
<evidence type="ECO:0000256" key="13">
    <source>
        <dbReference type="ARBA" id="ARBA00022843"/>
    </source>
</evidence>
<evidence type="ECO:0000256" key="4">
    <source>
        <dbReference type="ARBA" id="ARBA00022553"/>
    </source>
</evidence>
<evidence type="ECO:0000259" key="31">
    <source>
        <dbReference type="PROSITE" id="PS50110"/>
    </source>
</evidence>
<dbReference type="InterPro" id="IPR003018">
    <property type="entry name" value="GAF"/>
</dbReference>
<name>A0AAV5HIR3_9ROSI</name>
<evidence type="ECO:0000256" key="22">
    <source>
        <dbReference type="PIRNR" id="PIRNR026389"/>
    </source>
</evidence>
<dbReference type="InterPro" id="IPR058544">
    <property type="entry name" value="ETR1_N"/>
</dbReference>
<dbReference type="Pfam" id="PF01590">
    <property type="entry name" value="GAF"/>
    <property type="match status" value="1"/>
</dbReference>
<keyword evidence="14 28" id="KW-1133">Transmembrane helix</keyword>
<keyword evidence="8 22" id="KW-0547">Nucleotide-binding</keyword>
<dbReference type="InterPro" id="IPR029016">
    <property type="entry name" value="GAF-like_dom_sf"/>
</dbReference>
<dbReference type="PIRSF" id="PIRSF026389">
    <property type="entry name" value="Ethyln_sen_HK"/>
    <property type="match status" value="1"/>
</dbReference>
<feature type="transmembrane region" description="Helical" evidence="28">
    <location>
        <begin position="70"/>
        <end position="91"/>
    </location>
</feature>
<dbReference type="GO" id="GO:0004674">
    <property type="term" value="F:protein serine/threonine kinase activity"/>
    <property type="evidence" value="ECO:0007669"/>
    <property type="project" value="UniProtKB-ARBA"/>
</dbReference>
<dbReference type="Gene3D" id="3.30.565.10">
    <property type="entry name" value="Histidine kinase-like ATPase, C-terminal domain"/>
    <property type="match status" value="1"/>
</dbReference>
<evidence type="ECO:0000256" key="21">
    <source>
        <dbReference type="ARBA" id="ARBA00062048"/>
    </source>
</evidence>
<keyword evidence="3" id="KW-1017">Isopeptide bond</keyword>
<evidence type="ECO:0000256" key="23">
    <source>
        <dbReference type="PIRSR" id="PIRSR026389-2"/>
    </source>
</evidence>
<evidence type="ECO:0000256" key="25">
    <source>
        <dbReference type="PIRSR" id="PIRSR026389-4"/>
    </source>
</evidence>
<dbReference type="InterPro" id="IPR003661">
    <property type="entry name" value="HisK_dim/P_dom"/>
</dbReference>
<dbReference type="InterPro" id="IPR011006">
    <property type="entry name" value="CheY-like_superfamily"/>
</dbReference>
<evidence type="ECO:0000256" key="27">
    <source>
        <dbReference type="SAM" id="Coils"/>
    </source>
</evidence>
<dbReference type="SMART" id="SM00388">
    <property type="entry name" value="HisKA"/>
    <property type="match status" value="1"/>
</dbReference>
<evidence type="ECO:0000256" key="18">
    <source>
        <dbReference type="ARBA" id="ARBA00023157"/>
    </source>
</evidence>
<comment type="function">
    <text evidence="20">Ethylene receptor related to bacterial two-component regulators. Acts as a redundant negative regulator of ethylene signaling.</text>
</comment>
<dbReference type="SUPFAM" id="SSF52172">
    <property type="entry name" value="CheY-like"/>
    <property type="match status" value="1"/>
</dbReference>
<dbReference type="GO" id="GO:0051740">
    <property type="term" value="F:ethylene binding"/>
    <property type="evidence" value="ECO:0007669"/>
    <property type="project" value="UniProtKB-UniRule"/>
</dbReference>
<evidence type="ECO:0000256" key="5">
    <source>
        <dbReference type="ARBA" id="ARBA00022679"/>
    </source>
</evidence>
<evidence type="ECO:0000313" key="32">
    <source>
        <dbReference type="EMBL" id="GKU85804.1"/>
    </source>
</evidence>
<keyword evidence="6 28" id="KW-0812">Transmembrane</keyword>
<evidence type="ECO:0000256" key="2">
    <source>
        <dbReference type="ARBA" id="ARBA00009842"/>
    </source>
</evidence>
<evidence type="ECO:0000256" key="12">
    <source>
        <dbReference type="ARBA" id="ARBA00022840"/>
    </source>
</evidence>
<dbReference type="Gene3D" id="3.30.450.40">
    <property type="match status" value="1"/>
</dbReference>
<dbReference type="Pfam" id="PF00072">
    <property type="entry name" value="Response_reg"/>
    <property type="match status" value="1"/>
</dbReference>
<feature type="signal peptide" evidence="29">
    <location>
        <begin position="1"/>
        <end position="21"/>
    </location>
</feature>
<keyword evidence="15 22" id="KW-0186">Copper</keyword>
<comment type="subcellular location">
    <subcellularLocation>
        <location evidence="1">Endoplasmic reticulum membrane</location>
        <topology evidence="1">Multi-pass membrane protein</topology>
    </subcellularLocation>
</comment>
<comment type="subunit">
    <text evidence="21">Heteromer with ETR1. Binds to MRF3/ECIP1.</text>
</comment>
<reference evidence="32 33" key="1">
    <citation type="journal article" date="2021" name="Commun. Biol.">
        <title>The genome of Shorea leprosula (Dipterocarpaceae) highlights the ecological relevance of drought in aseasonal tropical rainforests.</title>
        <authorList>
            <person name="Ng K.K.S."/>
            <person name="Kobayashi M.J."/>
            <person name="Fawcett J.A."/>
            <person name="Hatakeyama M."/>
            <person name="Paape T."/>
            <person name="Ng C.H."/>
            <person name="Ang C.C."/>
            <person name="Tnah L.H."/>
            <person name="Lee C.T."/>
            <person name="Nishiyama T."/>
            <person name="Sese J."/>
            <person name="O'Brien M.J."/>
            <person name="Copetti D."/>
            <person name="Mohd Noor M.I."/>
            <person name="Ong R.C."/>
            <person name="Putra M."/>
            <person name="Sireger I.Z."/>
            <person name="Indrioko S."/>
            <person name="Kosugi Y."/>
            <person name="Izuno A."/>
            <person name="Isagi Y."/>
            <person name="Lee S.L."/>
            <person name="Shimizu K.K."/>
        </authorList>
    </citation>
    <scope>NUCLEOTIDE SEQUENCE [LARGE SCALE GENOMIC DNA]</scope>
    <source>
        <strain evidence="32">214</strain>
    </source>
</reference>
<keyword evidence="7 22" id="KW-0479">Metal-binding</keyword>
<dbReference type="PROSITE" id="PS50109">
    <property type="entry name" value="HIS_KIN"/>
    <property type="match status" value="1"/>
</dbReference>
<keyword evidence="33" id="KW-1185">Reference proteome</keyword>
<keyword evidence="16 22" id="KW-0902">Two-component regulatory system</keyword>
<protein>
    <recommendedName>
        <fullName evidence="22">Ethylene receptor</fullName>
    </recommendedName>
</protein>
<dbReference type="SMART" id="SM00065">
    <property type="entry name" value="GAF"/>
    <property type="match status" value="1"/>
</dbReference>
<dbReference type="GO" id="GO:0000155">
    <property type="term" value="F:phosphorelay sensor kinase activity"/>
    <property type="evidence" value="ECO:0007669"/>
    <property type="project" value="InterPro"/>
</dbReference>
<dbReference type="InterPro" id="IPR036097">
    <property type="entry name" value="HisK_dim/P_sf"/>
</dbReference>
<dbReference type="CDD" id="cd19933">
    <property type="entry name" value="REC_ETR-like"/>
    <property type="match status" value="1"/>
</dbReference>
<evidence type="ECO:0000256" key="8">
    <source>
        <dbReference type="ARBA" id="ARBA00022741"/>
    </source>
</evidence>
<feature type="coiled-coil region" evidence="27">
    <location>
        <begin position="331"/>
        <end position="361"/>
    </location>
</feature>
<dbReference type="EMBL" id="BPVZ01000001">
    <property type="protein sequence ID" value="GKU85804.1"/>
    <property type="molecule type" value="Genomic_DNA"/>
</dbReference>
<comment type="cofactor">
    <cofactor evidence="23">
        <name>Cu cation</name>
        <dbReference type="ChEBI" id="CHEBI:23378"/>
    </cofactor>
    <text evidence="23">Binds 1 copper ion per dimer.</text>
</comment>
<evidence type="ECO:0000259" key="30">
    <source>
        <dbReference type="PROSITE" id="PS50109"/>
    </source>
</evidence>
<accession>A0AAV5HIR3</accession>
<dbReference type="InterPro" id="IPR014525">
    <property type="entry name" value="ETR"/>
</dbReference>
<evidence type="ECO:0000256" key="11">
    <source>
        <dbReference type="ARBA" id="ARBA00022824"/>
    </source>
</evidence>
<keyword evidence="27" id="KW-0175">Coiled coil</keyword>
<dbReference type="GO" id="GO:0005789">
    <property type="term" value="C:endoplasmic reticulum membrane"/>
    <property type="evidence" value="ECO:0007669"/>
    <property type="project" value="UniProtKB-SubCell"/>
</dbReference>
<dbReference type="SUPFAM" id="SSF55781">
    <property type="entry name" value="GAF domain-like"/>
    <property type="match status" value="1"/>
</dbReference>
<dbReference type="Proteomes" id="UP001054252">
    <property type="component" value="Unassembled WGS sequence"/>
</dbReference>
<sequence length="756" mass="84375">MVRILAPGLLICSLLISVSTAYTNCDDDGSLWSTESILETQRVSDFLIAVAYFSIPIELLYFVSCSNLPFKWVLFQFMSFIVLCGLTHLLNGWTYRPHTFQLMMSLTVFKILTALVSCATAITLFTMIPLLLKVKVREFMLKKKATELGREVGLIMKQRETGLHVRMLTQEIRKSLDRHTILDTTLVELSKTLDLQNCAVWMPNETKTEMHLTHELNGENYTFNYTIPMTDPDVVRIERSDSVNFLSPDSVLATASSRECGESGPVAAIRMPMLPVSNFKGGTPEEIQACYAILVCILPGGEPREWSNQALEIVKVVADQVAVAISHAAVLEESQLMREKLEEQNRALQLARQDAMRASQARNAVLKVMSDGMRKPMHSILGLLSVLQSGNLNVDQQIIVDAMMKSSNVLSNLINDVMDIPVKDSGRFHLEMKSFRLHSLIKEVASLAKCLCIYRGFGFAIEVEKTLPDHVIGDERRVFQVILHMFGSLLDGNSGQGTVIIRVFEKGSLGRNDQRWTAWRSSNSNGDVYIKFEIRIDNNNSQSEGSTLELQLEGRKHTSGAEESLSFSMCQKLVQMMHGNIWVIQNPHGPAQSMALVLRFQVRSSIAITISEAGESSEQPSSNSLLRGLQVLLVDNDDMNRAVTRKLLEKLGCIVSAVSSGLECLNAIASAASPFQIIMLDLHMPELDGYEVAMRIRKFRSRSWPLIIATTASADEDVWAKCTDIGINGVIKKPILLQGLGMELRRVLIQANKFMR</sequence>
<evidence type="ECO:0000256" key="3">
    <source>
        <dbReference type="ARBA" id="ARBA00022499"/>
    </source>
</evidence>
<dbReference type="CDD" id="cd16938">
    <property type="entry name" value="HATPase_ETR2_ERS2-EIN4-like"/>
    <property type="match status" value="1"/>
</dbReference>
<evidence type="ECO:0000256" key="9">
    <source>
        <dbReference type="ARBA" id="ARBA00022745"/>
    </source>
</evidence>
<dbReference type="GO" id="GO:0038199">
    <property type="term" value="F:ethylene receptor activity"/>
    <property type="evidence" value="ECO:0007669"/>
    <property type="project" value="UniProtKB-UniRule"/>
</dbReference>
<dbReference type="Gene3D" id="3.40.50.2300">
    <property type="match status" value="1"/>
</dbReference>
<feature type="chain" id="PRO_5043853937" description="Ethylene receptor" evidence="29">
    <location>
        <begin position="22"/>
        <end position="756"/>
    </location>
</feature>
<keyword evidence="17 22" id="KW-0472">Membrane</keyword>
<evidence type="ECO:0000256" key="26">
    <source>
        <dbReference type="PROSITE-ProRule" id="PRU00169"/>
    </source>
</evidence>
<evidence type="ECO:0000256" key="20">
    <source>
        <dbReference type="ARBA" id="ARBA00056860"/>
    </source>
</evidence>
<dbReference type="Pfam" id="PF25487">
    <property type="entry name" value="ETR1_N"/>
    <property type="match status" value="1"/>
</dbReference>
<evidence type="ECO:0000256" key="29">
    <source>
        <dbReference type="SAM" id="SignalP"/>
    </source>
</evidence>
<evidence type="ECO:0000313" key="33">
    <source>
        <dbReference type="Proteomes" id="UP001054252"/>
    </source>
</evidence>
<feature type="binding site" evidence="23">
    <location>
        <position position="84"/>
    </location>
    <ligand>
        <name>Cu cation</name>
        <dbReference type="ChEBI" id="CHEBI:23378"/>
    </ligand>
</feature>
<dbReference type="GO" id="GO:0005524">
    <property type="term" value="F:ATP binding"/>
    <property type="evidence" value="ECO:0007669"/>
    <property type="project" value="UniProtKB-UniRule"/>
</dbReference>
<dbReference type="SMART" id="SM00448">
    <property type="entry name" value="REC"/>
    <property type="match status" value="1"/>
</dbReference>
<keyword evidence="18 24" id="KW-1015">Disulfide bond</keyword>
<feature type="disulfide bond" description="Interchain" evidence="24">
    <location>
        <position position="25"/>
    </location>
</feature>
<feature type="binding site" evidence="23">
    <location>
        <position position="88"/>
    </location>
    <ligand>
        <name>Cu cation</name>
        <dbReference type="ChEBI" id="CHEBI:23378"/>
    </ligand>
</feature>
<dbReference type="FunFam" id="1.10.287.130:FF:000087">
    <property type="entry name" value="Ethylene receptor 4"/>
    <property type="match status" value="1"/>
</dbReference>
<dbReference type="Gene3D" id="1.10.287.130">
    <property type="match status" value="1"/>
</dbReference>
<keyword evidence="11 22" id="KW-0256">Endoplasmic reticulum</keyword>
<evidence type="ECO:0000256" key="10">
    <source>
        <dbReference type="ARBA" id="ARBA00022777"/>
    </source>
</evidence>
<evidence type="ECO:0000256" key="28">
    <source>
        <dbReference type="SAM" id="Phobius"/>
    </source>
</evidence>
<feature type="transmembrane region" description="Helical" evidence="28">
    <location>
        <begin position="111"/>
        <end position="132"/>
    </location>
</feature>
<keyword evidence="29" id="KW-0732">Signal</keyword>